<evidence type="ECO:0000256" key="3">
    <source>
        <dbReference type="ARBA" id="ARBA00022989"/>
    </source>
</evidence>
<evidence type="ECO:0000256" key="4">
    <source>
        <dbReference type="ARBA" id="ARBA00023136"/>
    </source>
</evidence>
<evidence type="ECO:0000256" key="5">
    <source>
        <dbReference type="SAM" id="Phobius"/>
    </source>
</evidence>
<dbReference type="eggNOG" id="ENOG5031BQE">
    <property type="taxonomic scope" value="Bacteria"/>
</dbReference>
<reference evidence="6 7" key="1">
    <citation type="submission" date="2007-06" db="EMBL/GenBank/DDBJ databases">
        <authorList>
            <person name="Shimkets L."/>
            <person name="Ferriera S."/>
            <person name="Johnson J."/>
            <person name="Kravitz S."/>
            <person name="Beeson K."/>
            <person name="Sutton G."/>
            <person name="Rogers Y.-H."/>
            <person name="Friedman R."/>
            <person name="Frazier M."/>
            <person name="Venter J.C."/>
        </authorList>
    </citation>
    <scope>NUCLEOTIDE SEQUENCE [LARGE SCALE GENOMIC DNA]</scope>
    <source>
        <strain evidence="6 7">SIR-1</strain>
    </source>
</reference>
<dbReference type="GO" id="GO:0016020">
    <property type="term" value="C:membrane"/>
    <property type="evidence" value="ECO:0007669"/>
    <property type="project" value="UniProtKB-SubCell"/>
</dbReference>
<name>A6FZU9_9BACT</name>
<evidence type="ECO:0000313" key="6">
    <source>
        <dbReference type="EMBL" id="EDM80905.1"/>
    </source>
</evidence>
<dbReference type="OrthoDB" id="7960583at2"/>
<evidence type="ECO:0008006" key="8">
    <source>
        <dbReference type="Google" id="ProtNLM"/>
    </source>
</evidence>
<feature type="transmembrane region" description="Helical" evidence="5">
    <location>
        <begin position="102"/>
        <end position="118"/>
    </location>
</feature>
<dbReference type="InterPro" id="IPR016944">
    <property type="entry name" value="UCP030066"/>
</dbReference>
<keyword evidence="4 5" id="KW-0472">Membrane</keyword>
<keyword evidence="2 5" id="KW-0812">Transmembrane</keyword>
<dbReference type="AlphaFoldDB" id="A6FZU9"/>
<dbReference type="EMBL" id="ABCS01000007">
    <property type="protein sequence ID" value="EDM80905.1"/>
    <property type="molecule type" value="Genomic_DNA"/>
</dbReference>
<organism evidence="6 7">
    <name type="scientific">Plesiocystis pacifica SIR-1</name>
    <dbReference type="NCBI Taxonomy" id="391625"/>
    <lineage>
        <taxon>Bacteria</taxon>
        <taxon>Pseudomonadati</taxon>
        <taxon>Myxococcota</taxon>
        <taxon>Polyangia</taxon>
        <taxon>Nannocystales</taxon>
        <taxon>Nannocystaceae</taxon>
        <taxon>Plesiocystis</taxon>
    </lineage>
</organism>
<evidence type="ECO:0000256" key="1">
    <source>
        <dbReference type="ARBA" id="ARBA00004141"/>
    </source>
</evidence>
<dbReference type="RefSeq" id="WP_006969998.1">
    <property type="nucleotide sequence ID" value="NZ_ABCS01000007.1"/>
</dbReference>
<comment type="caution">
    <text evidence="6">The sequence shown here is derived from an EMBL/GenBank/DDBJ whole genome shotgun (WGS) entry which is preliminary data.</text>
</comment>
<protein>
    <recommendedName>
        <fullName evidence="8">DoxX-like family protein</fullName>
    </recommendedName>
</protein>
<dbReference type="Proteomes" id="UP000005801">
    <property type="component" value="Unassembled WGS sequence"/>
</dbReference>
<feature type="transmembrane region" description="Helical" evidence="5">
    <location>
        <begin position="12"/>
        <end position="34"/>
    </location>
</feature>
<dbReference type="STRING" id="391625.PPSIR1_28383"/>
<dbReference type="InterPro" id="IPR032808">
    <property type="entry name" value="DoxX"/>
</dbReference>
<proteinExistence type="predicted"/>
<sequence length="132" mass="14351">MAEQSTGRKVGYWITTGIVAFIMGASGLADLIAFPEAVQFFLDLGYPEYIVRFIGLAKFLGAVAIVAPKFPRLKEWAYAGIVIDLSGAAYSHIANGDGPDKYIGPIVFTILAFASWYLRADDRKLPDADADQ</sequence>
<keyword evidence="7" id="KW-1185">Reference proteome</keyword>
<feature type="transmembrane region" description="Helical" evidence="5">
    <location>
        <begin position="76"/>
        <end position="96"/>
    </location>
</feature>
<gene>
    <name evidence="6" type="ORF">PPSIR1_28383</name>
</gene>
<feature type="transmembrane region" description="Helical" evidence="5">
    <location>
        <begin position="49"/>
        <end position="67"/>
    </location>
</feature>
<keyword evidence="3 5" id="KW-1133">Transmembrane helix</keyword>
<evidence type="ECO:0000256" key="2">
    <source>
        <dbReference type="ARBA" id="ARBA00022692"/>
    </source>
</evidence>
<dbReference type="Pfam" id="PF13564">
    <property type="entry name" value="DoxX_2"/>
    <property type="match status" value="1"/>
</dbReference>
<dbReference type="PIRSF" id="PIRSF030066">
    <property type="entry name" value="UCP030066"/>
    <property type="match status" value="1"/>
</dbReference>
<accession>A6FZU9</accession>
<evidence type="ECO:0000313" key="7">
    <source>
        <dbReference type="Proteomes" id="UP000005801"/>
    </source>
</evidence>
<comment type="subcellular location">
    <subcellularLocation>
        <location evidence="1">Membrane</location>
        <topology evidence="1">Multi-pass membrane protein</topology>
    </subcellularLocation>
</comment>